<protein>
    <recommendedName>
        <fullName evidence="1">CHK kinase-like domain-containing protein</fullName>
    </recommendedName>
</protein>
<accession>A0AAV7HUH0</accession>
<comment type="caution">
    <text evidence="2">The sequence shown here is derived from an EMBL/GenBank/DDBJ whole genome shotgun (WGS) entry which is preliminary data.</text>
</comment>
<keyword evidence="3" id="KW-1185">Reference proteome</keyword>
<dbReference type="PANTHER" id="PTHR11012:SF55">
    <property type="entry name" value="BHLH DOMAIN-CONTAINING PROTEIN"/>
    <property type="match status" value="1"/>
</dbReference>
<dbReference type="Proteomes" id="UP000826195">
    <property type="component" value="Unassembled WGS sequence"/>
</dbReference>
<organism evidence="2 3">
    <name type="scientific">Cotesia glomerata</name>
    <name type="common">Lepidopteran parasitic wasp</name>
    <name type="synonym">Apanteles glomeratus</name>
    <dbReference type="NCBI Taxonomy" id="32391"/>
    <lineage>
        <taxon>Eukaryota</taxon>
        <taxon>Metazoa</taxon>
        <taxon>Ecdysozoa</taxon>
        <taxon>Arthropoda</taxon>
        <taxon>Hexapoda</taxon>
        <taxon>Insecta</taxon>
        <taxon>Pterygota</taxon>
        <taxon>Neoptera</taxon>
        <taxon>Endopterygota</taxon>
        <taxon>Hymenoptera</taxon>
        <taxon>Apocrita</taxon>
        <taxon>Ichneumonoidea</taxon>
        <taxon>Braconidae</taxon>
        <taxon>Microgastrinae</taxon>
        <taxon>Cotesia</taxon>
    </lineage>
</organism>
<evidence type="ECO:0000313" key="3">
    <source>
        <dbReference type="Proteomes" id="UP000826195"/>
    </source>
</evidence>
<sequence>MCNHLKDLDVLLKQLSGFNKYCIKSYVTKKLTSVGENYQSKIIGVDLKISEEKNPNEDRDLHVIIKIPPTVKNYREVFDLQLMFKKEIFMYNNILPAYKKFEIDNGVCDSELLNIAPTYYGSKLSSSKDIDLNDNALIVLENLRSWGYYTVDRRIGTDLNHSRLVIQAIAKFHSTGIAMKHKNAEEFEIIKDLSSEMKVKYPEDWSSVIENIFKLIASDVQMNKFLDSCIKLAELIRSNPQAEIPVEPWSTIIHGDFLIMNLLFRRSNNLKDSANIKFIDFQNYMFLNPLRELIFFLCTSTDQEVLNCHFDELVDLYYETLKNRLELFNFDSDSYTRDSFHKELVQNAQLEFLHCVVVLQILTLNFEKNDVDVENLTLLLKNSKIQENEIFLEKLRNLTSFYHQRGWYS</sequence>
<evidence type="ECO:0000259" key="1">
    <source>
        <dbReference type="SMART" id="SM00587"/>
    </source>
</evidence>
<dbReference type="SMART" id="SM00587">
    <property type="entry name" value="CHK"/>
    <property type="match status" value="1"/>
</dbReference>
<dbReference type="Gene3D" id="3.90.1200.10">
    <property type="match status" value="1"/>
</dbReference>
<dbReference type="AlphaFoldDB" id="A0AAV7HUH0"/>
<reference evidence="2 3" key="1">
    <citation type="journal article" date="2021" name="J. Hered.">
        <title>A chromosome-level genome assembly of the parasitoid wasp, Cotesia glomerata (Hymenoptera: Braconidae).</title>
        <authorList>
            <person name="Pinto B.J."/>
            <person name="Weis J.J."/>
            <person name="Gamble T."/>
            <person name="Ode P.J."/>
            <person name="Paul R."/>
            <person name="Zaspel J.M."/>
        </authorList>
    </citation>
    <scope>NUCLEOTIDE SEQUENCE [LARGE SCALE GENOMIC DNA]</scope>
    <source>
        <strain evidence="2">CgM1</strain>
    </source>
</reference>
<dbReference type="InterPro" id="IPR004119">
    <property type="entry name" value="EcKL"/>
</dbReference>
<dbReference type="EMBL" id="JAHXZJ010002982">
    <property type="protein sequence ID" value="KAH0534804.1"/>
    <property type="molecule type" value="Genomic_DNA"/>
</dbReference>
<gene>
    <name evidence="2" type="ORF">KQX54_008709</name>
</gene>
<dbReference type="SUPFAM" id="SSF56112">
    <property type="entry name" value="Protein kinase-like (PK-like)"/>
    <property type="match status" value="1"/>
</dbReference>
<dbReference type="InterPro" id="IPR011009">
    <property type="entry name" value="Kinase-like_dom_sf"/>
</dbReference>
<dbReference type="PANTHER" id="PTHR11012">
    <property type="entry name" value="PROTEIN KINASE-LIKE DOMAIN-CONTAINING"/>
    <property type="match status" value="1"/>
</dbReference>
<feature type="domain" description="CHK kinase-like" evidence="1">
    <location>
        <begin position="138"/>
        <end position="327"/>
    </location>
</feature>
<proteinExistence type="predicted"/>
<dbReference type="InterPro" id="IPR015897">
    <property type="entry name" value="CHK_kinase-like"/>
</dbReference>
<evidence type="ECO:0000313" key="2">
    <source>
        <dbReference type="EMBL" id="KAH0534804.1"/>
    </source>
</evidence>
<name>A0AAV7HUH0_COTGL</name>
<dbReference type="Pfam" id="PF02958">
    <property type="entry name" value="EcKL"/>
    <property type="match status" value="1"/>
</dbReference>